<dbReference type="NCBIfam" id="TIGR03534">
    <property type="entry name" value="RF_mod_PrmC"/>
    <property type="match status" value="1"/>
</dbReference>
<feature type="domain" description="Methyltransferase small" evidence="6">
    <location>
        <begin position="79"/>
        <end position="161"/>
    </location>
</feature>
<keyword evidence="2 8" id="KW-0489">Methyltransferase</keyword>
<evidence type="ECO:0000259" key="7">
    <source>
        <dbReference type="Pfam" id="PF17827"/>
    </source>
</evidence>
<accession>A0A644ZUN9</accession>
<comment type="caution">
    <text evidence="8">The sequence shown here is derived from an EMBL/GenBank/DDBJ whole genome shotgun (WGS) entry which is preliminary data.</text>
</comment>
<dbReference type="Gene3D" id="3.40.50.150">
    <property type="entry name" value="Vaccinia Virus protein VP39"/>
    <property type="match status" value="1"/>
</dbReference>
<protein>
    <recommendedName>
        <fullName evidence="1">peptide chain release factor N(5)-glutamine methyltransferase</fullName>
        <ecNumber evidence="1">2.1.1.297</ecNumber>
    </recommendedName>
</protein>
<dbReference type="NCBIfam" id="TIGR00536">
    <property type="entry name" value="hemK_fam"/>
    <property type="match status" value="1"/>
</dbReference>
<dbReference type="InterPro" id="IPR050320">
    <property type="entry name" value="N5-glutamine_MTase"/>
</dbReference>
<dbReference type="GO" id="GO:0032259">
    <property type="term" value="P:methylation"/>
    <property type="evidence" value="ECO:0007669"/>
    <property type="project" value="UniProtKB-KW"/>
</dbReference>
<dbReference type="SUPFAM" id="SSF53335">
    <property type="entry name" value="S-adenosyl-L-methionine-dependent methyltransferases"/>
    <property type="match status" value="1"/>
</dbReference>
<reference evidence="8" key="1">
    <citation type="submission" date="2019-08" db="EMBL/GenBank/DDBJ databases">
        <authorList>
            <person name="Kucharzyk K."/>
            <person name="Murdoch R.W."/>
            <person name="Higgins S."/>
            <person name="Loffler F."/>
        </authorList>
    </citation>
    <scope>NUCLEOTIDE SEQUENCE</scope>
</reference>
<dbReference type="InterPro" id="IPR019874">
    <property type="entry name" value="RF_methyltr_PrmC"/>
</dbReference>
<evidence type="ECO:0000256" key="5">
    <source>
        <dbReference type="ARBA" id="ARBA00048391"/>
    </source>
</evidence>
<dbReference type="GO" id="GO:0102559">
    <property type="term" value="F:peptide chain release factor N(5)-glutamine methyltransferase activity"/>
    <property type="evidence" value="ECO:0007669"/>
    <property type="project" value="UniProtKB-EC"/>
</dbReference>
<comment type="catalytic activity">
    <reaction evidence="5">
        <text>L-glutaminyl-[peptide chain release factor] + S-adenosyl-L-methionine = N(5)-methyl-L-glutaminyl-[peptide chain release factor] + S-adenosyl-L-homocysteine + H(+)</text>
        <dbReference type="Rhea" id="RHEA:42896"/>
        <dbReference type="Rhea" id="RHEA-COMP:10271"/>
        <dbReference type="Rhea" id="RHEA-COMP:10272"/>
        <dbReference type="ChEBI" id="CHEBI:15378"/>
        <dbReference type="ChEBI" id="CHEBI:30011"/>
        <dbReference type="ChEBI" id="CHEBI:57856"/>
        <dbReference type="ChEBI" id="CHEBI:59789"/>
        <dbReference type="ChEBI" id="CHEBI:61891"/>
        <dbReference type="EC" id="2.1.1.297"/>
    </reaction>
</comment>
<evidence type="ECO:0000256" key="2">
    <source>
        <dbReference type="ARBA" id="ARBA00022603"/>
    </source>
</evidence>
<evidence type="ECO:0000313" key="8">
    <source>
        <dbReference type="EMBL" id="MPM41294.1"/>
    </source>
</evidence>
<dbReference type="InterPro" id="IPR040758">
    <property type="entry name" value="PrmC_N"/>
</dbReference>
<dbReference type="InterPro" id="IPR029063">
    <property type="entry name" value="SAM-dependent_MTases_sf"/>
</dbReference>
<proteinExistence type="predicted"/>
<sequence>MAFGLNQKREWLVAHYNDALPEDKVDSLNQLLKRLQNGEPLAYITGKRSFFGLDFKVTPDVLVPRSETELLVEEAVTWLEANPGRHKLVDVGTGSGIIAISLADRFADLQVTAIDVSAPALQIASENAISNGLTERINWRQNDLLSGIEDQYDLITANLPYIPTLTLQGLPILKHEPRLALDGGESGLDLIDRLLGQAVNCLKPRGLILLEIEASQGQSAPELAKKYFPQARIECLNDYADLPRVVRIQI</sequence>
<name>A0A644ZUN9_9ZZZZ</name>
<gene>
    <name evidence="8" type="primary">prmC_34</name>
    <name evidence="8" type="ORF">SDC9_87944</name>
</gene>
<dbReference type="PANTHER" id="PTHR18895:SF74">
    <property type="entry name" value="MTRF1L RELEASE FACTOR GLUTAMINE METHYLTRANSFERASE"/>
    <property type="match status" value="1"/>
</dbReference>
<evidence type="ECO:0000259" key="6">
    <source>
        <dbReference type="Pfam" id="PF05175"/>
    </source>
</evidence>
<dbReference type="EMBL" id="VSSQ01009318">
    <property type="protein sequence ID" value="MPM41294.1"/>
    <property type="molecule type" value="Genomic_DNA"/>
</dbReference>
<dbReference type="Pfam" id="PF17827">
    <property type="entry name" value="PrmC_N"/>
    <property type="match status" value="1"/>
</dbReference>
<dbReference type="CDD" id="cd02440">
    <property type="entry name" value="AdoMet_MTases"/>
    <property type="match status" value="1"/>
</dbReference>
<dbReference type="InterPro" id="IPR007848">
    <property type="entry name" value="Small_mtfrase_dom"/>
</dbReference>
<feature type="domain" description="Release factor glutamine methyltransferase N-terminal" evidence="7">
    <location>
        <begin position="2"/>
        <end position="46"/>
    </location>
</feature>
<dbReference type="Gene3D" id="1.10.8.10">
    <property type="entry name" value="DNA helicase RuvA subunit, C-terminal domain"/>
    <property type="match status" value="1"/>
</dbReference>
<dbReference type="InterPro" id="IPR004556">
    <property type="entry name" value="HemK-like"/>
</dbReference>
<organism evidence="8">
    <name type="scientific">bioreactor metagenome</name>
    <dbReference type="NCBI Taxonomy" id="1076179"/>
    <lineage>
        <taxon>unclassified sequences</taxon>
        <taxon>metagenomes</taxon>
        <taxon>ecological metagenomes</taxon>
    </lineage>
</organism>
<keyword evidence="4" id="KW-0949">S-adenosyl-L-methionine</keyword>
<dbReference type="EC" id="2.1.1.297" evidence="1"/>
<keyword evidence="3 8" id="KW-0808">Transferase</keyword>
<evidence type="ECO:0000256" key="1">
    <source>
        <dbReference type="ARBA" id="ARBA00012771"/>
    </source>
</evidence>
<dbReference type="AlphaFoldDB" id="A0A644ZUN9"/>
<evidence type="ECO:0000256" key="4">
    <source>
        <dbReference type="ARBA" id="ARBA00022691"/>
    </source>
</evidence>
<dbReference type="Pfam" id="PF05175">
    <property type="entry name" value="MTS"/>
    <property type="match status" value="1"/>
</dbReference>
<evidence type="ECO:0000256" key="3">
    <source>
        <dbReference type="ARBA" id="ARBA00022679"/>
    </source>
</evidence>
<dbReference type="PANTHER" id="PTHR18895">
    <property type="entry name" value="HEMK METHYLTRANSFERASE"/>
    <property type="match status" value="1"/>
</dbReference>